<sequence length="415" mass="46280">MTPRCWYPSYAPEEKELKLMLSHEEIVEIAEDLLAKRYGGTQSLSEVEQLSGSGTATVLRARVANSPFLQQRSVVLKYIPATGDLFDDSALVREVVSYQFTTSLTEEVRPGPVILAYDIDKRIMVLSDSGNGDTFADLLEHRTGDQRMQILRNLGQSLGGLHAATADREADFEILMSRMLARYPATAEMQKKRDTLLPTAVEVGLQILKSTGVPVSPVVEEFARDAQRRLISGRHRAFTPFDLSPDNIIVAERTHFLDYEVAGFRDATFDVACVIAGFPQFVFSHPLSDDEADELIDAWVQEVRSIWPNVNNEDRLHARIVTALIGWALSSVALMQMGSIAAVDAYREAREELGELDIDDFTVPRTPEEDELVRQDINETFSALQRFAARGADTRFPEVARFAGDVVQSLIGVEQ</sequence>
<dbReference type="AlphaFoldDB" id="Q8FT21"/>
<keyword evidence="3" id="KW-1185">Reference proteome</keyword>
<dbReference type="Gene3D" id="3.90.1200.10">
    <property type="match status" value="1"/>
</dbReference>
<dbReference type="eggNOG" id="COG2334">
    <property type="taxonomic scope" value="Bacteria"/>
</dbReference>
<protein>
    <recommendedName>
        <fullName evidence="1">Aminoglycoside phosphotransferase domain-containing protein</fullName>
    </recommendedName>
</protein>
<proteinExistence type="predicted"/>
<dbReference type="KEGG" id="cef:CE1750"/>
<dbReference type="SUPFAM" id="SSF56112">
    <property type="entry name" value="Protein kinase-like (PK-like)"/>
    <property type="match status" value="1"/>
</dbReference>
<dbReference type="STRING" id="196164.gene:10742171"/>
<evidence type="ECO:0000313" key="2">
    <source>
        <dbReference type="EMBL" id="BAC18560.1"/>
    </source>
</evidence>
<dbReference type="Pfam" id="PF01636">
    <property type="entry name" value="APH"/>
    <property type="match status" value="1"/>
</dbReference>
<dbReference type="InterPro" id="IPR011009">
    <property type="entry name" value="Kinase-like_dom_sf"/>
</dbReference>
<dbReference type="EMBL" id="BA000035">
    <property type="protein sequence ID" value="BAC18560.1"/>
    <property type="molecule type" value="Genomic_DNA"/>
</dbReference>
<accession>Q8FT21</accession>
<dbReference type="InterPro" id="IPR002575">
    <property type="entry name" value="Aminoglycoside_PTrfase"/>
</dbReference>
<organism evidence="2 3">
    <name type="scientific">Corynebacterium efficiens (strain DSM 44549 / YS-314 / AJ 12310 / JCM 11189 / NBRC 100395)</name>
    <dbReference type="NCBI Taxonomy" id="196164"/>
    <lineage>
        <taxon>Bacteria</taxon>
        <taxon>Bacillati</taxon>
        <taxon>Actinomycetota</taxon>
        <taxon>Actinomycetes</taxon>
        <taxon>Mycobacteriales</taxon>
        <taxon>Corynebacteriaceae</taxon>
        <taxon>Corynebacterium</taxon>
    </lineage>
</organism>
<reference evidence="2 3" key="1">
    <citation type="journal article" date="2003" name="Genome Res.">
        <title>Comparative complete genome sequence analysis of the amino acid replacements responsible for the thermostability of Corynebacterium efficiens.</title>
        <authorList>
            <person name="Nishio Y."/>
            <person name="Nakamura Y."/>
            <person name="Kawarabayasi Y."/>
            <person name="Usuda Y."/>
            <person name="Kimura E."/>
            <person name="Sugimoto S."/>
            <person name="Matsui K."/>
            <person name="Yamagishi A."/>
            <person name="Kikuchi H."/>
            <person name="Ikeo K."/>
            <person name="Gojobori T."/>
        </authorList>
    </citation>
    <scope>NUCLEOTIDE SEQUENCE [LARGE SCALE GENOMIC DNA]</scope>
    <source>
        <strain evidence="3">DSM 44549 / YS-314 / AJ 12310 / JCM 11189 / NBRC 100395</strain>
    </source>
</reference>
<evidence type="ECO:0000313" key="3">
    <source>
        <dbReference type="Proteomes" id="UP000001409"/>
    </source>
</evidence>
<evidence type="ECO:0000259" key="1">
    <source>
        <dbReference type="Pfam" id="PF01636"/>
    </source>
</evidence>
<dbReference type="HOGENOM" id="CLU_054723_0_0_11"/>
<dbReference type="Proteomes" id="UP000001409">
    <property type="component" value="Chromosome"/>
</dbReference>
<name>Q8FT21_COREF</name>
<feature type="domain" description="Aminoglycoside phosphotransferase" evidence="1">
    <location>
        <begin position="137"/>
        <end position="299"/>
    </location>
</feature>